<protein>
    <submittedName>
        <fullName evidence="1">Uncharacterized protein</fullName>
    </submittedName>
</protein>
<dbReference type="AlphaFoldDB" id="A0A4Y2N012"/>
<comment type="caution">
    <text evidence="1">The sequence shown here is derived from an EMBL/GenBank/DDBJ whole genome shotgun (WGS) entry which is preliminary data.</text>
</comment>
<evidence type="ECO:0000313" key="2">
    <source>
        <dbReference type="Proteomes" id="UP000499080"/>
    </source>
</evidence>
<dbReference type="EMBL" id="BGPR01008054">
    <property type="protein sequence ID" value="GBN31226.1"/>
    <property type="molecule type" value="Genomic_DNA"/>
</dbReference>
<sequence length="130" mass="15230">MGIVRPSIDMEWLRNKNLRTKFVILSRIIQKLRNINVSQLPLKVHQEILGTTPVNMPRVYKKKLGALNDIDYFPEIHEAYHLQSEFSLKEVEAISDIHKQYKMKQLHVRKVGRLLGISNEKECGFYSPND</sequence>
<name>A0A4Y2N012_ARAVE</name>
<gene>
    <name evidence="1" type="ORF">AVEN_275343_1</name>
</gene>
<reference evidence="1 2" key="1">
    <citation type="journal article" date="2019" name="Sci. Rep.">
        <title>Orb-weaving spider Araneus ventricosus genome elucidates the spidroin gene catalogue.</title>
        <authorList>
            <person name="Kono N."/>
            <person name="Nakamura H."/>
            <person name="Ohtoshi R."/>
            <person name="Moran D.A.P."/>
            <person name="Shinohara A."/>
            <person name="Yoshida Y."/>
            <person name="Fujiwara M."/>
            <person name="Mori M."/>
            <person name="Tomita M."/>
            <person name="Arakawa K."/>
        </authorList>
    </citation>
    <scope>NUCLEOTIDE SEQUENCE [LARGE SCALE GENOMIC DNA]</scope>
</reference>
<keyword evidence="2" id="KW-1185">Reference proteome</keyword>
<proteinExistence type="predicted"/>
<evidence type="ECO:0000313" key="1">
    <source>
        <dbReference type="EMBL" id="GBN31226.1"/>
    </source>
</evidence>
<organism evidence="1 2">
    <name type="scientific">Araneus ventricosus</name>
    <name type="common">Orbweaver spider</name>
    <name type="synonym">Epeira ventricosa</name>
    <dbReference type="NCBI Taxonomy" id="182803"/>
    <lineage>
        <taxon>Eukaryota</taxon>
        <taxon>Metazoa</taxon>
        <taxon>Ecdysozoa</taxon>
        <taxon>Arthropoda</taxon>
        <taxon>Chelicerata</taxon>
        <taxon>Arachnida</taxon>
        <taxon>Araneae</taxon>
        <taxon>Araneomorphae</taxon>
        <taxon>Entelegynae</taxon>
        <taxon>Araneoidea</taxon>
        <taxon>Araneidae</taxon>
        <taxon>Araneus</taxon>
    </lineage>
</organism>
<accession>A0A4Y2N012</accession>
<dbReference type="Proteomes" id="UP000499080">
    <property type="component" value="Unassembled WGS sequence"/>
</dbReference>